<dbReference type="EMBL" id="JAAMCP010000008">
    <property type="protein sequence ID" value="NTF37824.1"/>
    <property type="molecule type" value="Genomic_DNA"/>
</dbReference>
<accession>A0AAE7R7G3</accession>
<reference evidence="1 4" key="1">
    <citation type="journal article" date="2020" name="Science">
        <title>Unexpected conservation and global transmission of agrobacterial virulence plasmids.</title>
        <authorList>
            <person name="Weisberg A.J."/>
            <person name="Davis E.W. 2nd"/>
            <person name="Tabima J."/>
            <person name="Belcher M.S."/>
            <person name="Miller M."/>
            <person name="Kuo C.H."/>
            <person name="Loper J.E."/>
            <person name="Grunwald N.J."/>
            <person name="Putnam M.L."/>
            <person name="Chang J.H."/>
        </authorList>
    </citation>
    <scope>NUCLEOTIDE SEQUENCE [LARGE SCALE GENOMIC DNA]</scope>
    <source>
        <strain evidence="1 4">A19/93</strain>
    </source>
</reference>
<evidence type="ECO:0000313" key="2">
    <source>
        <dbReference type="EMBL" id="QTG01693.1"/>
    </source>
</evidence>
<evidence type="ECO:0000313" key="3">
    <source>
        <dbReference type="Proteomes" id="UP000663912"/>
    </source>
</evidence>
<evidence type="ECO:0000313" key="4">
    <source>
        <dbReference type="Proteomes" id="UP000822331"/>
    </source>
</evidence>
<proteinExistence type="predicted"/>
<dbReference type="RefSeq" id="WP_065698471.1">
    <property type="nucleotide sequence ID" value="NZ_CP049207.1"/>
</dbReference>
<keyword evidence="4" id="KW-1185">Reference proteome</keyword>
<dbReference type="Proteomes" id="UP000663912">
    <property type="component" value="Chromosome 2"/>
</dbReference>
<dbReference type="EMBL" id="CP049207">
    <property type="protein sequence ID" value="QTG01693.1"/>
    <property type="molecule type" value="Genomic_DNA"/>
</dbReference>
<protein>
    <submittedName>
        <fullName evidence="2">Uncharacterized protein</fullName>
    </submittedName>
</protein>
<dbReference type="KEGG" id="arui:G6M88_14420"/>
<organism evidence="2 3">
    <name type="scientific">Agrobacterium rubi</name>
    <dbReference type="NCBI Taxonomy" id="28099"/>
    <lineage>
        <taxon>Bacteria</taxon>
        <taxon>Pseudomonadati</taxon>
        <taxon>Pseudomonadota</taxon>
        <taxon>Alphaproteobacteria</taxon>
        <taxon>Hyphomicrobiales</taxon>
        <taxon>Rhizobiaceae</taxon>
        <taxon>Rhizobium/Agrobacterium group</taxon>
        <taxon>Agrobacterium</taxon>
    </lineage>
</organism>
<dbReference type="AlphaFoldDB" id="A0AAE7R7G3"/>
<name>A0AAE7R7G3_9HYPH</name>
<dbReference type="Proteomes" id="UP000822331">
    <property type="component" value="Unassembled WGS sequence"/>
</dbReference>
<evidence type="ECO:0000313" key="1">
    <source>
        <dbReference type="EMBL" id="NTF37824.1"/>
    </source>
</evidence>
<sequence>MSETWELDPLIGVGPLRFGMSRDEVATLEPILGPIYAEFSEPDADNGPLLQQARDLEAPIIYFRTDRLTGIRIQLDLNTKFNIVFKGVSVFGNNSRDVLIAFENANGGALYGLGAVQSSPQFWEQFAEKIPKVVNIEMANAYDPFLDKYQTITFKES</sequence>
<reference evidence="2" key="2">
    <citation type="submission" date="2020-02" db="EMBL/GenBank/DDBJ databases">
        <title>Unexpected conservation and global transmission of agrobacterial virulence plasmids.</title>
        <authorList>
            <person name="Weisberg A.J."/>
            <person name="Davis E.W. II"/>
            <person name="Tabima J.R."/>
            <person name="Belcher M.S."/>
            <person name="Miller M."/>
            <person name="Kuo C.-H."/>
            <person name="Loper J.E."/>
            <person name="Grunwald N.J."/>
            <person name="Putnam M.L."/>
            <person name="Chang J.H."/>
        </authorList>
    </citation>
    <scope>NUCLEOTIDE SEQUENCE</scope>
    <source>
        <strain evidence="2">W2/73</strain>
    </source>
</reference>
<gene>
    <name evidence="1" type="ORF">G6L72_14000</name>
    <name evidence="2" type="ORF">G6M88_14420</name>
</gene>